<feature type="non-terminal residue" evidence="15">
    <location>
        <position position="1"/>
    </location>
</feature>
<dbReference type="UniPathway" id="UPA00064">
    <property type="reaction ID" value="UER00091"/>
</dbReference>
<keyword evidence="7" id="KW-0808">Transferase</keyword>
<feature type="domain" description="Transketolase-like pyrimidine-binding" evidence="13">
    <location>
        <begin position="2"/>
        <end position="83"/>
    </location>
</feature>
<keyword evidence="12" id="KW-0414">Isoprene biosynthesis</keyword>
<organism evidence="15">
    <name type="scientific">marine metagenome</name>
    <dbReference type="NCBI Taxonomy" id="408172"/>
    <lineage>
        <taxon>unclassified sequences</taxon>
        <taxon>metagenomes</taxon>
        <taxon>ecological metagenomes</taxon>
    </lineage>
</organism>
<evidence type="ECO:0000256" key="9">
    <source>
        <dbReference type="ARBA" id="ARBA00022842"/>
    </source>
</evidence>
<dbReference type="GO" id="GO:0046872">
    <property type="term" value="F:metal ion binding"/>
    <property type="evidence" value="ECO:0007669"/>
    <property type="project" value="UniProtKB-KW"/>
</dbReference>
<dbReference type="EC" id="2.2.1.7" evidence="6"/>
<sequence length="237" mass="26179">QRAYDQVVHDVAIQSFPVRFAIDRAGLVGADGPTHAGSFDVAYLSTLPNFVVMAASDESELVRMINTSVDINNQPCAFRYPRGTGLGVELPNISEKLEIGKGRVVKEGKNIAILNFGTRLKECLIANANLIKKGINITIIDARFAKPLDEKLIWQLATNHEAILTIEESSIGGFGSHVNHFLNEKNLLDGSLKFRSMILPDKFIDQNNPEEMYNEAGLDAKAIEYKVIEILNSKILI</sequence>
<keyword evidence="10" id="KW-0784">Thiamine biosynthesis</keyword>
<feature type="domain" description="Transketolase C-terminal" evidence="14">
    <location>
        <begin position="100"/>
        <end position="223"/>
    </location>
</feature>
<protein>
    <recommendedName>
        <fullName evidence="6">1-deoxy-D-xylulose-5-phosphate synthase</fullName>
        <ecNumber evidence="6">2.2.1.7</ecNumber>
    </recommendedName>
</protein>
<name>A0A381XV99_9ZZZZ</name>
<dbReference type="Gene3D" id="3.40.50.970">
    <property type="match status" value="1"/>
</dbReference>
<keyword evidence="9" id="KW-0460">Magnesium</keyword>
<dbReference type="GO" id="GO:0008661">
    <property type="term" value="F:1-deoxy-D-xylulose-5-phosphate synthase activity"/>
    <property type="evidence" value="ECO:0007669"/>
    <property type="project" value="UniProtKB-EC"/>
</dbReference>
<evidence type="ECO:0000256" key="3">
    <source>
        <dbReference type="ARBA" id="ARBA00004980"/>
    </source>
</evidence>
<accession>A0A381XV99</accession>
<evidence type="ECO:0000256" key="12">
    <source>
        <dbReference type="ARBA" id="ARBA00023229"/>
    </source>
</evidence>
<dbReference type="InterPro" id="IPR033248">
    <property type="entry name" value="Transketolase_C"/>
</dbReference>
<dbReference type="InterPro" id="IPR020826">
    <property type="entry name" value="Transketolase_BS"/>
</dbReference>
<dbReference type="Pfam" id="PF02779">
    <property type="entry name" value="Transket_pyr"/>
    <property type="match status" value="1"/>
</dbReference>
<keyword evidence="8" id="KW-0479">Metal-binding</keyword>
<feature type="non-terminal residue" evidence="15">
    <location>
        <position position="237"/>
    </location>
</feature>
<evidence type="ECO:0000256" key="7">
    <source>
        <dbReference type="ARBA" id="ARBA00022679"/>
    </source>
</evidence>
<keyword evidence="11" id="KW-0786">Thiamine pyrophosphate</keyword>
<comment type="pathway">
    <text evidence="3">Metabolic intermediate biosynthesis; 1-deoxy-D-xylulose 5-phosphate biosynthesis; 1-deoxy-D-xylulose 5-phosphate from D-glyceraldehyde 3-phosphate and pyruvate: step 1/1.</text>
</comment>
<evidence type="ECO:0000256" key="2">
    <source>
        <dbReference type="ARBA" id="ARBA00001964"/>
    </source>
</evidence>
<reference evidence="15" key="1">
    <citation type="submission" date="2018-05" db="EMBL/GenBank/DDBJ databases">
        <authorList>
            <person name="Lanie J.A."/>
            <person name="Ng W.-L."/>
            <person name="Kazmierczak K.M."/>
            <person name="Andrzejewski T.M."/>
            <person name="Davidsen T.M."/>
            <person name="Wayne K.J."/>
            <person name="Tettelin H."/>
            <person name="Glass J.I."/>
            <person name="Rusch D."/>
            <person name="Podicherti R."/>
            <person name="Tsui H.-C.T."/>
            <person name="Winkler M.E."/>
        </authorList>
    </citation>
    <scope>NUCLEOTIDE SEQUENCE</scope>
</reference>
<dbReference type="AlphaFoldDB" id="A0A381XV99"/>
<dbReference type="SUPFAM" id="SSF52922">
    <property type="entry name" value="TK C-terminal domain-like"/>
    <property type="match status" value="1"/>
</dbReference>
<dbReference type="InterPro" id="IPR005475">
    <property type="entry name" value="Transketolase-like_Pyr-bd"/>
</dbReference>
<evidence type="ECO:0000256" key="6">
    <source>
        <dbReference type="ARBA" id="ARBA00013150"/>
    </source>
</evidence>
<proteinExistence type="inferred from homology"/>
<dbReference type="InterPro" id="IPR029061">
    <property type="entry name" value="THDP-binding"/>
</dbReference>
<dbReference type="PANTHER" id="PTHR43322:SF5">
    <property type="entry name" value="1-DEOXY-D-XYLULOSE-5-PHOSPHATE SYNTHASE, CHLOROPLASTIC"/>
    <property type="match status" value="1"/>
</dbReference>
<comment type="cofactor">
    <cofactor evidence="1">
        <name>Mg(2+)</name>
        <dbReference type="ChEBI" id="CHEBI:18420"/>
    </cofactor>
</comment>
<dbReference type="InterPro" id="IPR005477">
    <property type="entry name" value="Dxylulose-5-P_synthase"/>
</dbReference>
<dbReference type="GO" id="GO:0016114">
    <property type="term" value="P:terpenoid biosynthetic process"/>
    <property type="evidence" value="ECO:0007669"/>
    <property type="project" value="InterPro"/>
</dbReference>
<evidence type="ECO:0000256" key="10">
    <source>
        <dbReference type="ARBA" id="ARBA00022977"/>
    </source>
</evidence>
<evidence type="ECO:0000256" key="4">
    <source>
        <dbReference type="ARBA" id="ARBA00011081"/>
    </source>
</evidence>
<comment type="similarity">
    <text evidence="4">Belongs to the transketolase family. DXPS subfamily.</text>
</comment>
<evidence type="ECO:0000256" key="5">
    <source>
        <dbReference type="ARBA" id="ARBA00011738"/>
    </source>
</evidence>
<evidence type="ECO:0000313" key="15">
    <source>
        <dbReference type="EMBL" id="SVA68756.1"/>
    </source>
</evidence>
<evidence type="ECO:0000259" key="14">
    <source>
        <dbReference type="Pfam" id="PF02780"/>
    </source>
</evidence>
<gene>
    <name evidence="15" type="ORF">METZ01_LOCUS121610</name>
</gene>
<dbReference type="FunFam" id="3.40.50.920:FF:000002">
    <property type="entry name" value="1-deoxy-D-xylulose-5-phosphate synthase"/>
    <property type="match status" value="1"/>
</dbReference>
<dbReference type="PANTHER" id="PTHR43322">
    <property type="entry name" value="1-D-DEOXYXYLULOSE 5-PHOSPHATE SYNTHASE-RELATED"/>
    <property type="match status" value="1"/>
</dbReference>
<evidence type="ECO:0000256" key="1">
    <source>
        <dbReference type="ARBA" id="ARBA00001946"/>
    </source>
</evidence>
<evidence type="ECO:0000256" key="11">
    <source>
        <dbReference type="ARBA" id="ARBA00023052"/>
    </source>
</evidence>
<dbReference type="Pfam" id="PF02780">
    <property type="entry name" value="Transketolase_C"/>
    <property type="match status" value="1"/>
</dbReference>
<dbReference type="InterPro" id="IPR009014">
    <property type="entry name" value="Transketo_C/PFOR_II"/>
</dbReference>
<comment type="subunit">
    <text evidence="5">Homodimer.</text>
</comment>
<dbReference type="SUPFAM" id="SSF52518">
    <property type="entry name" value="Thiamin diphosphate-binding fold (THDP-binding)"/>
    <property type="match status" value="1"/>
</dbReference>
<dbReference type="EMBL" id="UINC01016531">
    <property type="protein sequence ID" value="SVA68756.1"/>
    <property type="molecule type" value="Genomic_DNA"/>
</dbReference>
<comment type="cofactor">
    <cofactor evidence="2">
        <name>thiamine diphosphate</name>
        <dbReference type="ChEBI" id="CHEBI:58937"/>
    </cofactor>
</comment>
<dbReference type="GO" id="GO:0009228">
    <property type="term" value="P:thiamine biosynthetic process"/>
    <property type="evidence" value="ECO:0007669"/>
    <property type="project" value="UniProtKB-KW"/>
</dbReference>
<dbReference type="CDD" id="cd07033">
    <property type="entry name" value="TPP_PYR_DXS_TK_like"/>
    <property type="match status" value="1"/>
</dbReference>
<evidence type="ECO:0000259" key="13">
    <source>
        <dbReference type="Pfam" id="PF02779"/>
    </source>
</evidence>
<dbReference type="Gene3D" id="3.40.50.920">
    <property type="match status" value="1"/>
</dbReference>
<evidence type="ECO:0000256" key="8">
    <source>
        <dbReference type="ARBA" id="ARBA00022723"/>
    </source>
</evidence>
<dbReference type="PROSITE" id="PS00802">
    <property type="entry name" value="TRANSKETOLASE_2"/>
    <property type="match status" value="1"/>
</dbReference>